<dbReference type="AlphaFoldDB" id="A0A2J6PR72"/>
<evidence type="ECO:0000313" key="1">
    <source>
        <dbReference type="EMBL" id="PMD16535.1"/>
    </source>
</evidence>
<sequence>MHPLSFPTSLPRPVSALTNILCELYRYLYILFSSIRNFRSHTAIDGTARTVLSSNSEDLFLAAYQFAPALVMRRRIKPNDSVASSLYSYPPERLSSSVGDTFAAFTASRLAQIIYIT</sequence>
<keyword evidence="2" id="KW-1185">Reference proteome</keyword>
<protein>
    <submittedName>
        <fullName evidence="1">Uncharacterized protein</fullName>
    </submittedName>
</protein>
<proteinExistence type="predicted"/>
<accession>A0A2J6PR72</accession>
<dbReference type="Proteomes" id="UP000235672">
    <property type="component" value="Unassembled WGS sequence"/>
</dbReference>
<name>A0A2J6PR72_9HELO</name>
<gene>
    <name evidence="1" type="ORF">NA56DRAFT_708758</name>
</gene>
<reference evidence="1 2" key="1">
    <citation type="submission" date="2016-05" db="EMBL/GenBank/DDBJ databases">
        <title>A degradative enzymes factory behind the ericoid mycorrhizal symbiosis.</title>
        <authorList>
            <consortium name="DOE Joint Genome Institute"/>
            <person name="Martino E."/>
            <person name="Morin E."/>
            <person name="Grelet G."/>
            <person name="Kuo A."/>
            <person name="Kohler A."/>
            <person name="Daghino S."/>
            <person name="Barry K."/>
            <person name="Choi C."/>
            <person name="Cichocki N."/>
            <person name="Clum A."/>
            <person name="Copeland A."/>
            <person name="Hainaut M."/>
            <person name="Haridas S."/>
            <person name="Labutti K."/>
            <person name="Lindquist E."/>
            <person name="Lipzen A."/>
            <person name="Khouja H.-R."/>
            <person name="Murat C."/>
            <person name="Ohm R."/>
            <person name="Olson A."/>
            <person name="Spatafora J."/>
            <person name="Veneault-Fourrey C."/>
            <person name="Henrissat B."/>
            <person name="Grigoriev I."/>
            <person name="Martin F."/>
            <person name="Perotto S."/>
        </authorList>
    </citation>
    <scope>NUCLEOTIDE SEQUENCE [LARGE SCALE GENOMIC DNA]</scope>
    <source>
        <strain evidence="1 2">UAMH 7357</strain>
    </source>
</reference>
<organism evidence="1 2">
    <name type="scientific">Hyaloscypha hepaticicola</name>
    <dbReference type="NCBI Taxonomy" id="2082293"/>
    <lineage>
        <taxon>Eukaryota</taxon>
        <taxon>Fungi</taxon>
        <taxon>Dikarya</taxon>
        <taxon>Ascomycota</taxon>
        <taxon>Pezizomycotina</taxon>
        <taxon>Leotiomycetes</taxon>
        <taxon>Helotiales</taxon>
        <taxon>Hyaloscyphaceae</taxon>
        <taxon>Hyaloscypha</taxon>
    </lineage>
</organism>
<dbReference type="EMBL" id="KZ613505">
    <property type="protein sequence ID" value="PMD16535.1"/>
    <property type="molecule type" value="Genomic_DNA"/>
</dbReference>
<evidence type="ECO:0000313" key="2">
    <source>
        <dbReference type="Proteomes" id="UP000235672"/>
    </source>
</evidence>